<dbReference type="GeneID" id="20524926"/>
<keyword evidence="2" id="KW-0812">Transmembrane</keyword>
<feature type="transmembrane region" description="Helical" evidence="2">
    <location>
        <begin position="12"/>
        <end position="31"/>
    </location>
</feature>
<keyword evidence="4" id="KW-1185">Reference proteome</keyword>
<gene>
    <name evidence="3" type="ORF">H696_00201</name>
</gene>
<keyword evidence="2" id="KW-1133">Transmembrane helix</keyword>
<evidence type="ECO:0000256" key="1">
    <source>
        <dbReference type="SAM" id="MobiDB-lite"/>
    </source>
</evidence>
<dbReference type="AlphaFoldDB" id="A0A058ZGJ4"/>
<dbReference type="Proteomes" id="UP000030693">
    <property type="component" value="Unassembled WGS sequence"/>
</dbReference>
<feature type="compositionally biased region" description="Gly residues" evidence="1">
    <location>
        <begin position="166"/>
        <end position="177"/>
    </location>
</feature>
<feature type="transmembrane region" description="Helical" evidence="2">
    <location>
        <begin position="43"/>
        <end position="61"/>
    </location>
</feature>
<organism evidence="3">
    <name type="scientific">Fonticula alba</name>
    <name type="common">Slime mold</name>
    <dbReference type="NCBI Taxonomy" id="691883"/>
    <lineage>
        <taxon>Eukaryota</taxon>
        <taxon>Rotosphaerida</taxon>
        <taxon>Fonticulaceae</taxon>
        <taxon>Fonticula</taxon>
    </lineage>
</organism>
<dbReference type="RefSeq" id="XP_009492318.1">
    <property type="nucleotide sequence ID" value="XM_009494043.1"/>
</dbReference>
<dbReference type="EMBL" id="KB932201">
    <property type="protein sequence ID" value="KCV72617.1"/>
    <property type="molecule type" value="Genomic_DNA"/>
</dbReference>
<proteinExistence type="predicted"/>
<reference evidence="3" key="1">
    <citation type="submission" date="2013-04" db="EMBL/GenBank/DDBJ databases">
        <title>The Genome Sequence of Fonticula alba ATCC 38817.</title>
        <authorList>
            <consortium name="The Broad Institute Genomics Platform"/>
            <person name="Russ C."/>
            <person name="Cuomo C."/>
            <person name="Burger G."/>
            <person name="Gray M.W."/>
            <person name="Holland P.W.H."/>
            <person name="King N."/>
            <person name="Lang F.B.F."/>
            <person name="Roger A.J."/>
            <person name="Ruiz-Trillo I."/>
            <person name="Brown M."/>
            <person name="Walker B."/>
            <person name="Young S."/>
            <person name="Zeng Q."/>
            <person name="Gargeya S."/>
            <person name="Fitzgerald M."/>
            <person name="Haas B."/>
            <person name="Abouelleil A."/>
            <person name="Allen A.W."/>
            <person name="Alvarado L."/>
            <person name="Arachchi H.M."/>
            <person name="Berlin A.M."/>
            <person name="Chapman S.B."/>
            <person name="Gainer-Dewar J."/>
            <person name="Goldberg J."/>
            <person name="Griggs A."/>
            <person name="Gujja S."/>
            <person name="Hansen M."/>
            <person name="Howarth C."/>
            <person name="Imamovic A."/>
            <person name="Ireland A."/>
            <person name="Larimer J."/>
            <person name="McCowan C."/>
            <person name="Murphy C."/>
            <person name="Pearson M."/>
            <person name="Poon T.W."/>
            <person name="Priest M."/>
            <person name="Roberts A."/>
            <person name="Saif S."/>
            <person name="Shea T."/>
            <person name="Sisk P."/>
            <person name="Sykes S."/>
            <person name="Wortman J."/>
            <person name="Nusbaum C."/>
            <person name="Birren B."/>
        </authorList>
    </citation>
    <scope>NUCLEOTIDE SEQUENCE [LARGE SCALE GENOMIC DNA]</scope>
    <source>
        <strain evidence="3">ATCC 38817</strain>
    </source>
</reference>
<accession>A0A058ZGJ4</accession>
<protein>
    <submittedName>
        <fullName evidence="3">Uncharacterized protein</fullName>
    </submittedName>
</protein>
<evidence type="ECO:0000313" key="4">
    <source>
        <dbReference type="Proteomes" id="UP000030693"/>
    </source>
</evidence>
<evidence type="ECO:0000313" key="3">
    <source>
        <dbReference type="EMBL" id="KCV72617.1"/>
    </source>
</evidence>
<evidence type="ECO:0000256" key="2">
    <source>
        <dbReference type="SAM" id="Phobius"/>
    </source>
</evidence>
<name>A0A058ZGJ4_FONAL</name>
<keyword evidence="2" id="KW-0472">Membrane</keyword>
<feature type="compositionally biased region" description="Gly residues" evidence="1">
    <location>
        <begin position="131"/>
        <end position="140"/>
    </location>
</feature>
<feature type="region of interest" description="Disordered" evidence="1">
    <location>
        <begin position="194"/>
        <end position="227"/>
    </location>
</feature>
<feature type="region of interest" description="Disordered" evidence="1">
    <location>
        <begin position="130"/>
        <end position="182"/>
    </location>
</feature>
<sequence>MCLAALFHGRRLLLAAMLLAAVPAIAMLLLATTSTDMGLQAGWMGSPLALATPILAGWLLVGGDPGSVAGAMSCQAGQNVTVPEMLHALLPEAPSFPVKRSLAGALLSASGATHLFDSMTASISRAWHGAGPSGAPGSGAGAFAAPRFLSDPGSPTRPPTIRSTTGPGGGGGPGANGLGAPHLQVPVFVATQAPSDSVVDPRARDPRVPTFSKPVFQAPTLAKPNNT</sequence>